<evidence type="ECO:0000256" key="6">
    <source>
        <dbReference type="ARBA" id="ARBA00022989"/>
    </source>
</evidence>
<evidence type="ECO:0000259" key="10">
    <source>
        <dbReference type="PROSITE" id="PS50928"/>
    </source>
</evidence>
<feature type="region of interest" description="Disordered" evidence="9">
    <location>
        <begin position="1"/>
        <end position="38"/>
    </location>
</feature>
<name>A0ABP8HT37_9BURK</name>
<dbReference type="CDD" id="cd06261">
    <property type="entry name" value="TM_PBP2"/>
    <property type="match status" value="1"/>
</dbReference>
<feature type="domain" description="ABC transmembrane type-1" evidence="10">
    <location>
        <begin position="179"/>
        <end position="368"/>
    </location>
</feature>
<gene>
    <name evidence="11" type="ORF">GCM10023144_47360</name>
</gene>
<evidence type="ECO:0000256" key="8">
    <source>
        <dbReference type="RuleBase" id="RU363032"/>
    </source>
</evidence>
<feature type="transmembrane region" description="Helical" evidence="8">
    <location>
        <begin position="53"/>
        <end position="74"/>
    </location>
</feature>
<dbReference type="RefSeq" id="WP_345252424.1">
    <property type="nucleotide sequence ID" value="NZ_BAABFO010000042.1"/>
</dbReference>
<evidence type="ECO:0000256" key="2">
    <source>
        <dbReference type="ARBA" id="ARBA00010072"/>
    </source>
</evidence>
<proteinExistence type="inferred from homology"/>
<protein>
    <submittedName>
        <fullName evidence="11">Amino acid ABC transporter permease</fullName>
    </submittedName>
</protein>
<dbReference type="PROSITE" id="PS50928">
    <property type="entry name" value="ABC_TM1"/>
    <property type="match status" value="1"/>
</dbReference>
<dbReference type="InterPro" id="IPR000515">
    <property type="entry name" value="MetI-like"/>
</dbReference>
<dbReference type="InterPro" id="IPR043429">
    <property type="entry name" value="ArtM/GltK/GlnP/TcyL/YhdX-like"/>
</dbReference>
<dbReference type="Proteomes" id="UP001501671">
    <property type="component" value="Unassembled WGS sequence"/>
</dbReference>
<dbReference type="InterPro" id="IPR010065">
    <property type="entry name" value="AA_ABC_transptr_permease_3TM"/>
</dbReference>
<keyword evidence="6 8" id="KW-1133">Transmembrane helix</keyword>
<dbReference type="EMBL" id="BAABFO010000042">
    <property type="protein sequence ID" value="GAA4344011.1"/>
    <property type="molecule type" value="Genomic_DNA"/>
</dbReference>
<feature type="transmembrane region" description="Helical" evidence="8">
    <location>
        <begin position="307"/>
        <end position="332"/>
    </location>
</feature>
<dbReference type="Gene3D" id="1.10.3720.10">
    <property type="entry name" value="MetI-like"/>
    <property type="match status" value="1"/>
</dbReference>
<keyword evidence="3 8" id="KW-0813">Transport</keyword>
<comment type="similarity">
    <text evidence="2">Belongs to the binding-protein-dependent transport system permease family. HisMQ subfamily.</text>
</comment>
<feature type="transmembrane region" description="Helical" evidence="8">
    <location>
        <begin position="145"/>
        <end position="165"/>
    </location>
</feature>
<keyword evidence="12" id="KW-1185">Reference proteome</keyword>
<evidence type="ECO:0000256" key="7">
    <source>
        <dbReference type="ARBA" id="ARBA00023136"/>
    </source>
</evidence>
<reference evidence="12" key="1">
    <citation type="journal article" date="2019" name="Int. J. Syst. Evol. Microbiol.">
        <title>The Global Catalogue of Microorganisms (GCM) 10K type strain sequencing project: providing services to taxonomists for standard genome sequencing and annotation.</title>
        <authorList>
            <consortium name="The Broad Institute Genomics Platform"/>
            <consortium name="The Broad Institute Genome Sequencing Center for Infectious Disease"/>
            <person name="Wu L."/>
            <person name="Ma J."/>
        </authorList>
    </citation>
    <scope>NUCLEOTIDE SEQUENCE [LARGE SCALE GENOMIC DNA]</scope>
    <source>
        <strain evidence="12">JCM 17666</strain>
    </source>
</reference>
<dbReference type="PANTHER" id="PTHR30614">
    <property type="entry name" value="MEMBRANE COMPONENT OF AMINO ACID ABC TRANSPORTER"/>
    <property type="match status" value="1"/>
</dbReference>
<evidence type="ECO:0000313" key="12">
    <source>
        <dbReference type="Proteomes" id="UP001501671"/>
    </source>
</evidence>
<comment type="caution">
    <text evidence="11">The sequence shown here is derived from an EMBL/GenBank/DDBJ whole genome shotgun (WGS) entry which is preliminary data.</text>
</comment>
<dbReference type="SUPFAM" id="SSF161098">
    <property type="entry name" value="MetI-like"/>
    <property type="match status" value="1"/>
</dbReference>
<evidence type="ECO:0000256" key="9">
    <source>
        <dbReference type="SAM" id="MobiDB-lite"/>
    </source>
</evidence>
<accession>A0ABP8HT37</accession>
<feature type="transmembrane region" description="Helical" evidence="8">
    <location>
        <begin position="252"/>
        <end position="270"/>
    </location>
</feature>
<dbReference type="InterPro" id="IPR035906">
    <property type="entry name" value="MetI-like_sf"/>
</dbReference>
<evidence type="ECO:0000256" key="5">
    <source>
        <dbReference type="ARBA" id="ARBA00022692"/>
    </source>
</evidence>
<keyword evidence="7 8" id="KW-0472">Membrane</keyword>
<dbReference type="PANTHER" id="PTHR30614:SF41">
    <property type="entry name" value="INNER MEMBRANE AMINO-ACID ABC TRANSPORTER PERMEASE PROTEIN YHDY"/>
    <property type="match status" value="1"/>
</dbReference>
<organism evidence="11 12">
    <name type="scientific">Pigmentiphaga soli</name>
    <dbReference type="NCBI Taxonomy" id="1007095"/>
    <lineage>
        <taxon>Bacteria</taxon>
        <taxon>Pseudomonadati</taxon>
        <taxon>Pseudomonadota</taxon>
        <taxon>Betaproteobacteria</taxon>
        <taxon>Burkholderiales</taxon>
        <taxon>Alcaligenaceae</taxon>
        <taxon>Pigmentiphaga</taxon>
    </lineage>
</organism>
<feature type="transmembrane region" description="Helical" evidence="8">
    <location>
        <begin position="177"/>
        <end position="202"/>
    </location>
</feature>
<comment type="subcellular location">
    <subcellularLocation>
        <location evidence="1">Cell inner membrane</location>
        <topology evidence="1">Multi-pass membrane protein</topology>
    </subcellularLocation>
    <subcellularLocation>
        <location evidence="8">Cell membrane</location>
        <topology evidence="8">Multi-pass membrane protein</topology>
    </subcellularLocation>
</comment>
<keyword evidence="5 8" id="KW-0812">Transmembrane</keyword>
<dbReference type="Pfam" id="PF00528">
    <property type="entry name" value="BPD_transp_1"/>
    <property type="match status" value="1"/>
</dbReference>
<evidence type="ECO:0000256" key="1">
    <source>
        <dbReference type="ARBA" id="ARBA00004429"/>
    </source>
</evidence>
<feature type="transmembrane region" description="Helical" evidence="8">
    <location>
        <begin position="352"/>
        <end position="370"/>
    </location>
</feature>
<dbReference type="NCBIfam" id="TIGR01726">
    <property type="entry name" value="HEQRo_perm_3TM"/>
    <property type="match status" value="1"/>
</dbReference>
<sequence>MSGAARPPEGPAPFLGEDAAQRQEGTSSGGAARPPEGRTGWLRTLRARLFSSPLNTVLTLLCAWLLLMIAPPLVEWGLVKASFTAPTAQACRAAGGACWAFIAEKYRLILFGLYPYDEQWRPLLTTAVLLAVVIASCLRRFWNRWLAVLWIAALAASGILMWGGVLGLDYVEDSRWGGLPLTLILATFGVGLAFPLGVLLALGRRSKLPAIKALCVVYIELVRGVPLISLLFMASVMLPLFLPEGFTIDKLLRAQIAIVLFAAAYLAELVRGGLQAIPRGQIEGAEAIGLGYWQQIRLVVLPQALKVIIAPLVSMFILVFKDTSLVVIIGIFDLTQSAKAALADTAWAGFSVEAYLFIAAIYFVFCYSMSRYSQALERRLAADRR</sequence>
<evidence type="ECO:0000256" key="4">
    <source>
        <dbReference type="ARBA" id="ARBA00022475"/>
    </source>
</evidence>
<keyword evidence="4" id="KW-1003">Cell membrane</keyword>
<evidence type="ECO:0000256" key="3">
    <source>
        <dbReference type="ARBA" id="ARBA00022448"/>
    </source>
</evidence>
<evidence type="ECO:0000313" key="11">
    <source>
        <dbReference type="EMBL" id="GAA4344011.1"/>
    </source>
</evidence>
<feature type="transmembrane region" description="Helical" evidence="8">
    <location>
        <begin position="120"/>
        <end position="138"/>
    </location>
</feature>
<feature type="transmembrane region" description="Helical" evidence="8">
    <location>
        <begin position="214"/>
        <end position="240"/>
    </location>
</feature>